<dbReference type="AlphaFoldDB" id="A0A251S813"/>
<evidence type="ECO:0000256" key="3">
    <source>
        <dbReference type="ARBA" id="ARBA00004906"/>
    </source>
</evidence>
<evidence type="ECO:0000256" key="10">
    <source>
        <dbReference type="ARBA" id="ARBA00022833"/>
    </source>
</evidence>
<keyword evidence="8 14" id="KW-0863">Zinc-finger</keyword>
<evidence type="ECO:0000256" key="8">
    <source>
        <dbReference type="ARBA" id="ARBA00022771"/>
    </source>
</evidence>
<keyword evidence="12 15" id="KW-0472">Membrane</keyword>
<dbReference type="SMART" id="SM00184">
    <property type="entry name" value="RING"/>
    <property type="match status" value="1"/>
</dbReference>
<evidence type="ECO:0000256" key="12">
    <source>
        <dbReference type="ARBA" id="ARBA00023136"/>
    </source>
</evidence>
<dbReference type="PROSITE" id="PS50089">
    <property type="entry name" value="ZF_RING_2"/>
    <property type="match status" value="1"/>
</dbReference>
<comment type="catalytic activity">
    <reaction evidence="1">
        <text>S-ubiquitinyl-[E2 ubiquitin-conjugating enzyme]-L-cysteine + [acceptor protein]-L-lysine = [E2 ubiquitin-conjugating enzyme]-L-cysteine + N(6)-ubiquitinyl-[acceptor protein]-L-lysine.</text>
        <dbReference type="EC" id="2.3.2.27"/>
    </reaction>
</comment>
<dbReference type="InParanoid" id="A0A251S813"/>
<evidence type="ECO:0000256" key="9">
    <source>
        <dbReference type="ARBA" id="ARBA00022786"/>
    </source>
</evidence>
<reference evidence="17 19" key="1">
    <citation type="journal article" date="2017" name="Nature">
        <title>The sunflower genome provides insights into oil metabolism, flowering and Asterid evolution.</title>
        <authorList>
            <person name="Badouin H."/>
            <person name="Gouzy J."/>
            <person name="Grassa C.J."/>
            <person name="Murat F."/>
            <person name="Staton S.E."/>
            <person name="Cottret L."/>
            <person name="Lelandais-Briere C."/>
            <person name="Owens G.L."/>
            <person name="Carrere S."/>
            <person name="Mayjonade B."/>
            <person name="Legrand L."/>
            <person name="Gill N."/>
            <person name="Kane N.C."/>
            <person name="Bowers J.E."/>
            <person name="Hubner S."/>
            <person name="Bellec A."/>
            <person name="Berard A."/>
            <person name="Berges H."/>
            <person name="Blanchet N."/>
            <person name="Boniface M.C."/>
            <person name="Brunel D."/>
            <person name="Catrice O."/>
            <person name="Chaidir N."/>
            <person name="Claudel C."/>
            <person name="Donnadieu C."/>
            <person name="Faraut T."/>
            <person name="Fievet G."/>
            <person name="Helmstetter N."/>
            <person name="King M."/>
            <person name="Knapp S.J."/>
            <person name="Lai Z."/>
            <person name="Le Paslier M.C."/>
            <person name="Lippi Y."/>
            <person name="Lorenzon L."/>
            <person name="Mandel J.R."/>
            <person name="Marage G."/>
            <person name="Marchand G."/>
            <person name="Marquand E."/>
            <person name="Bret-Mestries E."/>
            <person name="Morien E."/>
            <person name="Nambeesan S."/>
            <person name="Nguyen T."/>
            <person name="Pegot-Espagnet P."/>
            <person name="Pouilly N."/>
            <person name="Raftis F."/>
            <person name="Sallet E."/>
            <person name="Schiex T."/>
            <person name="Thomas J."/>
            <person name="Vandecasteele C."/>
            <person name="Vares D."/>
            <person name="Vear F."/>
            <person name="Vautrin S."/>
            <person name="Crespi M."/>
            <person name="Mangin B."/>
            <person name="Burke J.M."/>
            <person name="Salse J."/>
            <person name="Munos S."/>
            <person name="Vincourt P."/>
            <person name="Rieseberg L.H."/>
            <person name="Langlade N.B."/>
        </authorList>
    </citation>
    <scope>NUCLEOTIDE SEQUENCE [LARGE SCALE GENOMIC DNA]</scope>
    <source>
        <strain evidence="19">cv. SF193</strain>
        <tissue evidence="17">Leaves</tissue>
    </source>
</reference>
<keyword evidence="9" id="KW-0833">Ubl conjugation pathway</keyword>
<feature type="domain" description="RING-type" evidence="16">
    <location>
        <begin position="123"/>
        <end position="165"/>
    </location>
</feature>
<evidence type="ECO:0000256" key="2">
    <source>
        <dbReference type="ARBA" id="ARBA00004167"/>
    </source>
</evidence>
<comment type="similarity">
    <text evidence="13">Belongs to the RING-type zinc finger family. ATL subfamily.</text>
</comment>
<keyword evidence="11 15" id="KW-1133">Transmembrane helix</keyword>
<dbReference type="PANTHER" id="PTHR45798:SF60">
    <property type="entry name" value="ZINC FINGER, RING_FYVE_PHD-TYPE-RELATED"/>
    <property type="match status" value="1"/>
</dbReference>
<protein>
    <recommendedName>
        <fullName evidence="4">RING-type E3 ubiquitin transferase</fullName>
        <ecNumber evidence="4">2.3.2.27</ecNumber>
    </recommendedName>
</protein>
<evidence type="ECO:0000256" key="15">
    <source>
        <dbReference type="SAM" id="Phobius"/>
    </source>
</evidence>
<dbReference type="Gramene" id="mRNA:HanXRQr2_Chr16g0777561">
    <property type="protein sequence ID" value="CDS:HanXRQr2_Chr16g0777561.1"/>
    <property type="gene ID" value="HanXRQr2_Chr16g0777561"/>
</dbReference>
<dbReference type="EMBL" id="MNCJ02000331">
    <property type="protein sequence ID" value="KAF5762514.1"/>
    <property type="molecule type" value="Genomic_DNA"/>
</dbReference>
<dbReference type="FunFam" id="3.30.40.10:FF:000187">
    <property type="entry name" value="E3 ubiquitin-protein ligase ATL6"/>
    <property type="match status" value="1"/>
</dbReference>
<reference evidence="17" key="3">
    <citation type="submission" date="2020-06" db="EMBL/GenBank/DDBJ databases">
        <title>Helianthus annuus Genome sequencing and assembly Release 2.</title>
        <authorList>
            <person name="Gouzy J."/>
            <person name="Langlade N."/>
            <person name="Munos S."/>
        </authorList>
    </citation>
    <scope>NUCLEOTIDE SEQUENCE</scope>
    <source>
        <tissue evidence="17">Leaves</tissue>
    </source>
</reference>
<keyword evidence="10" id="KW-0862">Zinc</keyword>
<keyword evidence="7" id="KW-0479">Metal-binding</keyword>
<dbReference type="Proteomes" id="UP000215914">
    <property type="component" value="Chromosome 16"/>
</dbReference>
<keyword evidence="6 15" id="KW-0812">Transmembrane</keyword>
<dbReference type="CDD" id="cd16461">
    <property type="entry name" value="RING-H2_EL5-like"/>
    <property type="match status" value="1"/>
</dbReference>
<evidence type="ECO:0000256" key="11">
    <source>
        <dbReference type="ARBA" id="ARBA00022989"/>
    </source>
</evidence>
<dbReference type="PANTHER" id="PTHR45798">
    <property type="entry name" value="RING-H2 FINGER PROTEIN ATL61-RELATED-RELATED"/>
    <property type="match status" value="1"/>
</dbReference>
<dbReference type="GO" id="GO:0016020">
    <property type="term" value="C:membrane"/>
    <property type="evidence" value="ECO:0007669"/>
    <property type="project" value="UniProtKB-SubCell"/>
</dbReference>
<evidence type="ECO:0000256" key="1">
    <source>
        <dbReference type="ARBA" id="ARBA00000900"/>
    </source>
</evidence>
<name>A0A251S813_HELAN</name>
<evidence type="ECO:0000256" key="6">
    <source>
        <dbReference type="ARBA" id="ARBA00022692"/>
    </source>
</evidence>
<dbReference type="InterPro" id="IPR001841">
    <property type="entry name" value="Znf_RING"/>
</dbReference>
<comment type="subcellular location">
    <subcellularLocation>
        <location evidence="2">Membrane</location>
        <topology evidence="2">Single-pass membrane protein</topology>
    </subcellularLocation>
</comment>
<evidence type="ECO:0000256" key="5">
    <source>
        <dbReference type="ARBA" id="ARBA00022679"/>
    </source>
</evidence>
<comment type="pathway">
    <text evidence="3">Protein modification; protein ubiquitination.</text>
</comment>
<evidence type="ECO:0000313" key="17">
    <source>
        <dbReference type="EMBL" id="KAF5762514.1"/>
    </source>
</evidence>
<evidence type="ECO:0000256" key="14">
    <source>
        <dbReference type="PROSITE-ProRule" id="PRU00175"/>
    </source>
</evidence>
<organism evidence="18 19">
    <name type="scientific">Helianthus annuus</name>
    <name type="common">Common sunflower</name>
    <dbReference type="NCBI Taxonomy" id="4232"/>
    <lineage>
        <taxon>Eukaryota</taxon>
        <taxon>Viridiplantae</taxon>
        <taxon>Streptophyta</taxon>
        <taxon>Embryophyta</taxon>
        <taxon>Tracheophyta</taxon>
        <taxon>Spermatophyta</taxon>
        <taxon>Magnoliopsida</taxon>
        <taxon>eudicotyledons</taxon>
        <taxon>Gunneridae</taxon>
        <taxon>Pentapetalae</taxon>
        <taxon>asterids</taxon>
        <taxon>campanulids</taxon>
        <taxon>Asterales</taxon>
        <taxon>Asteraceae</taxon>
        <taxon>Asteroideae</taxon>
        <taxon>Heliantheae alliance</taxon>
        <taxon>Heliantheae</taxon>
        <taxon>Helianthus</taxon>
    </lineage>
</organism>
<dbReference type="SUPFAM" id="SSF57850">
    <property type="entry name" value="RING/U-box"/>
    <property type="match status" value="1"/>
</dbReference>
<reference evidence="18" key="2">
    <citation type="submission" date="2017-02" db="EMBL/GenBank/DDBJ databases">
        <title>Sunflower complete genome.</title>
        <authorList>
            <person name="Langlade N."/>
            <person name="Munos S."/>
        </authorList>
    </citation>
    <scope>NUCLEOTIDE SEQUENCE [LARGE SCALE GENOMIC DNA]</scope>
    <source>
        <tissue evidence="18">Leaves</tissue>
    </source>
</reference>
<dbReference type="EMBL" id="CM007905">
    <property type="protein sequence ID" value="OTF93361.1"/>
    <property type="molecule type" value="Genomic_DNA"/>
</dbReference>
<accession>A0A251S813</accession>
<sequence>MYICIYIHTLPFYLPNLFIINNNPSIRELFPHTLNKFLLTMFNSASIAVVESIPESVWIVILATLLCAAVCLYAWWGRDLLRAIAGQQSANKGINKKLVEGLPKFTYDSAKEDKSQKLSSSDCAICLEEYADGDEIRVLPQCGHGYHIECIDKWLGSHSSCPSCRQILVITCKKCCEFPTVSTVAEHEGRQCNDSSGHDSLV</sequence>
<evidence type="ECO:0000259" key="16">
    <source>
        <dbReference type="PROSITE" id="PS50089"/>
    </source>
</evidence>
<keyword evidence="19" id="KW-1185">Reference proteome</keyword>
<dbReference type="InterPro" id="IPR052788">
    <property type="entry name" value="RING-type_E3_ligase_ATL"/>
</dbReference>
<dbReference type="Pfam" id="PF13639">
    <property type="entry name" value="zf-RING_2"/>
    <property type="match status" value="1"/>
</dbReference>
<dbReference type="STRING" id="4232.A0A251S813"/>
<dbReference type="EC" id="2.3.2.27" evidence="4"/>
<evidence type="ECO:0000313" key="19">
    <source>
        <dbReference type="Proteomes" id="UP000215914"/>
    </source>
</evidence>
<evidence type="ECO:0000256" key="4">
    <source>
        <dbReference type="ARBA" id="ARBA00012483"/>
    </source>
</evidence>
<feature type="transmembrane region" description="Helical" evidence="15">
    <location>
        <begin position="56"/>
        <end position="76"/>
    </location>
</feature>
<gene>
    <name evidence="18" type="ORF">HannXRQ_Chr16g0532061</name>
    <name evidence="17" type="ORF">HanXRQr2_Chr16g0777561</name>
</gene>
<dbReference type="GO" id="GO:0008270">
    <property type="term" value="F:zinc ion binding"/>
    <property type="evidence" value="ECO:0007669"/>
    <property type="project" value="UniProtKB-KW"/>
</dbReference>
<evidence type="ECO:0000313" key="18">
    <source>
        <dbReference type="EMBL" id="OTF93361.1"/>
    </source>
</evidence>
<evidence type="ECO:0000256" key="7">
    <source>
        <dbReference type="ARBA" id="ARBA00022723"/>
    </source>
</evidence>
<evidence type="ECO:0000256" key="13">
    <source>
        <dbReference type="ARBA" id="ARBA00024209"/>
    </source>
</evidence>
<dbReference type="GO" id="GO:0061630">
    <property type="term" value="F:ubiquitin protein ligase activity"/>
    <property type="evidence" value="ECO:0000318"/>
    <property type="project" value="GO_Central"/>
</dbReference>
<proteinExistence type="inferred from homology"/>
<keyword evidence="5" id="KW-0808">Transferase</keyword>
<dbReference type="Gene3D" id="3.30.40.10">
    <property type="entry name" value="Zinc/RING finger domain, C3HC4 (zinc finger)"/>
    <property type="match status" value="1"/>
</dbReference>
<dbReference type="InterPro" id="IPR013083">
    <property type="entry name" value="Znf_RING/FYVE/PHD"/>
</dbReference>